<dbReference type="Gene3D" id="2.30.22.10">
    <property type="entry name" value="Head domain of nucleotide exchange factor GrpE"/>
    <property type="match status" value="1"/>
</dbReference>
<evidence type="ECO:0000256" key="6">
    <source>
        <dbReference type="SAM" id="MobiDB-lite"/>
    </source>
</evidence>
<proteinExistence type="inferred from homology"/>
<dbReference type="SUPFAM" id="SSF51064">
    <property type="entry name" value="Head domain of nucleotide exchange factor GrpE"/>
    <property type="match status" value="1"/>
</dbReference>
<comment type="similarity">
    <text evidence="1 3 4">Belongs to the GrpE family.</text>
</comment>
<dbReference type="InterPro" id="IPR000740">
    <property type="entry name" value="GrpE"/>
</dbReference>
<keyword evidence="3" id="KW-0346">Stress response</keyword>
<keyword evidence="5" id="KW-0175">Coiled coil</keyword>
<evidence type="ECO:0000256" key="5">
    <source>
        <dbReference type="SAM" id="Coils"/>
    </source>
</evidence>
<protein>
    <recommendedName>
        <fullName evidence="3">Protein GrpE</fullName>
    </recommendedName>
    <alternativeName>
        <fullName evidence="3">HSP-70 cofactor</fullName>
    </alternativeName>
</protein>
<dbReference type="CDD" id="cd00446">
    <property type="entry name" value="GrpE"/>
    <property type="match status" value="1"/>
</dbReference>
<dbReference type="Gene3D" id="3.90.20.20">
    <property type="match status" value="1"/>
</dbReference>
<keyword evidence="8" id="KW-1185">Reference proteome</keyword>
<comment type="subcellular location">
    <subcellularLocation>
        <location evidence="3">Cytoplasm</location>
    </subcellularLocation>
</comment>
<gene>
    <name evidence="3 7" type="primary">grpE</name>
    <name evidence="7" type="ORF">ACFOEN_06710</name>
</gene>
<dbReference type="InterPro" id="IPR013805">
    <property type="entry name" value="GrpE_CC"/>
</dbReference>
<name>A0ABV7H7M5_9BURK</name>
<comment type="subunit">
    <text evidence="3">Homodimer.</text>
</comment>
<dbReference type="PANTHER" id="PTHR21237:SF23">
    <property type="entry name" value="GRPE PROTEIN HOMOLOG, MITOCHONDRIAL"/>
    <property type="match status" value="1"/>
</dbReference>
<accession>A0ABV7H7M5</accession>
<dbReference type="HAMAP" id="MF_01151">
    <property type="entry name" value="GrpE"/>
    <property type="match status" value="1"/>
</dbReference>
<dbReference type="NCBIfam" id="NF010738">
    <property type="entry name" value="PRK14140.1"/>
    <property type="match status" value="1"/>
</dbReference>
<organism evidence="7 8">
    <name type="scientific">Piscinibacterium candidicorallinum</name>
    <dbReference type="NCBI Taxonomy" id="1793872"/>
    <lineage>
        <taxon>Bacteria</taxon>
        <taxon>Pseudomonadati</taxon>
        <taxon>Pseudomonadota</taxon>
        <taxon>Betaproteobacteria</taxon>
        <taxon>Burkholderiales</taxon>
        <taxon>Piscinibacterium</taxon>
    </lineage>
</organism>
<comment type="caution">
    <text evidence="7">The sequence shown here is derived from an EMBL/GenBank/DDBJ whole genome shotgun (WGS) entry which is preliminary data.</text>
</comment>
<dbReference type="SUPFAM" id="SSF58014">
    <property type="entry name" value="Coiled-coil domain of nucleotide exchange factor GrpE"/>
    <property type="match status" value="1"/>
</dbReference>
<dbReference type="PANTHER" id="PTHR21237">
    <property type="entry name" value="GRPE PROTEIN"/>
    <property type="match status" value="1"/>
</dbReference>
<dbReference type="NCBIfam" id="NF010748">
    <property type="entry name" value="PRK14150.1"/>
    <property type="match status" value="1"/>
</dbReference>
<feature type="coiled-coil region" evidence="5">
    <location>
        <begin position="28"/>
        <end position="62"/>
    </location>
</feature>
<feature type="compositionally biased region" description="Low complexity" evidence="6">
    <location>
        <begin position="1"/>
        <end position="18"/>
    </location>
</feature>
<evidence type="ECO:0000313" key="7">
    <source>
        <dbReference type="EMBL" id="MFC3147327.1"/>
    </source>
</evidence>
<evidence type="ECO:0000256" key="4">
    <source>
        <dbReference type="RuleBase" id="RU004478"/>
    </source>
</evidence>
<dbReference type="NCBIfam" id="NF010737">
    <property type="entry name" value="PRK14139.1"/>
    <property type="match status" value="1"/>
</dbReference>
<dbReference type="Pfam" id="PF01025">
    <property type="entry name" value="GrpE"/>
    <property type="match status" value="1"/>
</dbReference>
<sequence>MSNNEAHQSASEQAAESAIGAETHSEVEADLNQLLQDAQAKIAEQQDALLRARAEVENIRRRSADEVSKAHKFGIESFADSLLPVKDSLEMALADSSSDAAKLREGVEATLKQLKSAFEKNHLKEVAPAAGDKFDPHLHQGISMVASELPANTVVSTLQKGAMIADRVLRPALVAVSSGQKPA</sequence>
<comment type="function">
    <text evidence="3">Participates actively in the response to hyperosmotic and heat shock by preventing the aggregation of stress-denatured proteins, in association with DnaK and GrpE. It is the nucleotide exchange factor for DnaK and may function as a thermosensor. Unfolded proteins bind initially to DnaJ; upon interaction with the DnaJ-bound protein, DnaK hydrolyzes its bound ATP, resulting in the formation of a stable complex. GrpE releases ADP from DnaK; ATP binding to DnaK triggers the release of the substrate protein, thus completing the reaction cycle. Several rounds of ATP-dependent interactions between DnaJ, DnaK and GrpE are required for fully efficient folding.</text>
</comment>
<reference evidence="8" key="1">
    <citation type="journal article" date="2019" name="Int. J. Syst. Evol. Microbiol.">
        <title>The Global Catalogue of Microorganisms (GCM) 10K type strain sequencing project: providing services to taxonomists for standard genome sequencing and annotation.</title>
        <authorList>
            <consortium name="The Broad Institute Genomics Platform"/>
            <consortium name="The Broad Institute Genome Sequencing Center for Infectious Disease"/>
            <person name="Wu L."/>
            <person name="Ma J."/>
        </authorList>
    </citation>
    <scope>NUCLEOTIDE SEQUENCE [LARGE SCALE GENOMIC DNA]</scope>
    <source>
        <strain evidence="8">KCTC 52168</strain>
    </source>
</reference>
<evidence type="ECO:0000256" key="3">
    <source>
        <dbReference type="HAMAP-Rule" id="MF_01151"/>
    </source>
</evidence>
<dbReference type="RefSeq" id="WP_377302246.1">
    <property type="nucleotide sequence ID" value="NZ_CP180191.1"/>
</dbReference>
<evidence type="ECO:0000256" key="1">
    <source>
        <dbReference type="ARBA" id="ARBA00009054"/>
    </source>
</evidence>
<keyword evidence="2 3" id="KW-0143">Chaperone</keyword>
<evidence type="ECO:0000313" key="8">
    <source>
        <dbReference type="Proteomes" id="UP001595556"/>
    </source>
</evidence>
<dbReference type="EMBL" id="JBHRTI010000003">
    <property type="protein sequence ID" value="MFC3147327.1"/>
    <property type="molecule type" value="Genomic_DNA"/>
</dbReference>
<feature type="region of interest" description="Disordered" evidence="6">
    <location>
        <begin position="1"/>
        <end position="25"/>
    </location>
</feature>
<dbReference type="InterPro" id="IPR009012">
    <property type="entry name" value="GrpE_head"/>
</dbReference>
<dbReference type="Proteomes" id="UP001595556">
    <property type="component" value="Unassembled WGS sequence"/>
</dbReference>
<evidence type="ECO:0000256" key="2">
    <source>
        <dbReference type="ARBA" id="ARBA00023186"/>
    </source>
</evidence>
<dbReference type="PRINTS" id="PR00773">
    <property type="entry name" value="GRPEPROTEIN"/>
</dbReference>
<keyword evidence="3" id="KW-0963">Cytoplasm</keyword>